<evidence type="ECO:0000256" key="1">
    <source>
        <dbReference type="ARBA" id="ARBA00010443"/>
    </source>
</evidence>
<evidence type="ECO:0000256" key="3">
    <source>
        <dbReference type="ARBA" id="ARBA00022695"/>
    </source>
</evidence>
<feature type="domain" description="Glucose-1-phosphate adenylyltransferase/Bifunctional protein GlmU-like C-terminal hexapeptide" evidence="6">
    <location>
        <begin position="302"/>
        <end position="368"/>
    </location>
</feature>
<dbReference type="InterPro" id="IPR056818">
    <property type="entry name" value="GlmU/GlgC-like_hexapep"/>
</dbReference>
<dbReference type="InterPro" id="IPR005835">
    <property type="entry name" value="NTP_transferase_dom"/>
</dbReference>
<evidence type="ECO:0000256" key="2">
    <source>
        <dbReference type="ARBA" id="ARBA00022679"/>
    </source>
</evidence>
<dbReference type="GO" id="GO:0008878">
    <property type="term" value="F:glucose-1-phosphate adenylyltransferase activity"/>
    <property type="evidence" value="ECO:0007669"/>
    <property type="project" value="InterPro"/>
</dbReference>
<dbReference type="Gene3D" id="3.90.550.10">
    <property type="entry name" value="Spore Coat Polysaccharide Biosynthesis Protein SpsA, Chain A"/>
    <property type="match status" value="1"/>
</dbReference>
<keyword evidence="8" id="KW-1185">Reference proteome</keyword>
<keyword evidence="2 7" id="KW-0808">Transferase</keyword>
<sequence length="388" mass="42234">MQTPVLNQARGTRLHGQKVLVLVLAGGAGSRMGALTRRRAKPVLPFAGTYRLIDFALSNCVNSGLTDVWVLESYELHTLNDHLGGGRPWDLDRTYGGLRVLPPATGPEGGGFAGGNADALYRQLPLIREFAPDVLLVLSADHLYTLDFGAVLAEHLRRRAHLTMVTTPVPPQDTATRFGNVRLTRAGRVQRFAYKPTRPLSDTITTEVFLYDMATLDRTLTELAAQHANLKDFGDYLLPALVQNGRAYAYPLTTYWRDVGIPQVYWQAHMDVLDGHGVPLDAPNWPLYTLALPRPPARLDAGSEVSDSLLAPGCRVAGTVRRSVLGPGVTVAAGAVLEECVLLGNTHVAAGVHLRRVVVDAGYDLTEGRRWWGEKVKVLGDPADEETA</sequence>
<dbReference type="OrthoDB" id="9813880at2"/>
<dbReference type="RefSeq" id="WP_125439542.1">
    <property type="nucleotide sequence ID" value="NZ_RWIU01000005.1"/>
</dbReference>
<name>A0A3R9P1R2_9BACT</name>
<proteinExistence type="inferred from homology"/>
<dbReference type="Pfam" id="PF24894">
    <property type="entry name" value="Hexapep_GlmU"/>
    <property type="match status" value="1"/>
</dbReference>
<dbReference type="Pfam" id="PF00483">
    <property type="entry name" value="NTP_transferase"/>
    <property type="match status" value="1"/>
</dbReference>
<keyword evidence="4" id="KW-0320">Glycogen biosynthesis</keyword>
<evidence type="ECO:0000259" key="6">
    <source>
        <dbReference type="Pfam" id="PF24894"/>
    </source>
</evidence>
<dbReference type="SUPFAM" id="SSF51161">
    <property type="entry name" value="Trimeric LpxA-like enzymes"/>
    <property type="match status" value="1"/>
</dbReference>
<organism evidence="7 8">
    <name type="scientific">Hymenobacter perfusus</name>
    <dbReference type="NCBI Taxonomy" id="1236770"/>
    <lineage>
        <taxon>Bacteria</taxon>
        <taxon>Pseudomonadati</taxon>
        <taxon>Bacteroidota</taxon>
        <taxon>Cytophagia</taxon>
        <taxon>Cytophagales</taxon>
        <taxon>Hymenobacteraceae</taxon>
        <taxon>Hymenobacter</taxon>
    </lineage>
</organism>
<gene>
    <name evidence="7" type="ORF">EI293_15970</name>
</gene>
<dbReference type="CDD" id="cd04651">
    <property type="entry name" value="LbH_G1P_AT_C"/>
    <property type="match status" value="1"/>
</dbReference>
<dbReference type="GO" id="GO:0005978">
    <property type="term" value="P:glycogen biosynthetic process"/>
    <property type="evidence" value="ECO:0007669"/>
    <property type="project" value="UniProtKB-KW"/>
</dbReference>
<evidence type="ECO:0000313" key="7">
    <source>
        <dbReference type="EMBL" id="RSK42412.1"/>
    </source>
</evidence>
<dbReference type="EMBL" id="RWIU01000005">
    <property type="protein sequence ID" value="RSK42412.1"/>
    <property type="molecule type" value="Genomic_DNA"/>
</dbReference>
<dbReference type="InterPro" id="IPR029044">
    <property type="entry name" value="Nucleotide-diphossugar_trans"/>
</dbReference>
<protein>
    <submittedName>
        <fullName evidence="7">Glucose-1-phosphate adenylyltransferase</fullName>
    </submittedName>
</protein>
<dbReference type="Gene3D" id="2.160.10.10">
    <property type="entry name" value="Hexapeptide repeat proteins"/>
    <property type="match status" value="1"/>
</dbReference>
<keyword evidence="3 7" id="KW-0548">Nucleotidyltransferase</keyword>
<evidence type="ECO:0000256" key="4">
    <source>
        <dbReference type="ARBA" id="ARBA00023056"/>
    </source>
</evidence>
<dbReference type="SUPFAM" id="SSF53448">
    <property type="entry name" value="Nucleotide-diphospho-sugar transferases"/>
    <property type="match status" value="1"/>
</dbReference>
<accession>A0A3R9P1R2</accession>
<dbReference type="AlphaFoldDB" id="A0A3R9P1R2"/>
<feature type="domain" description="Nucleotidyl transferase" evidence="5">
    <location>
        <begin position="22"/>
        <end position="274"/>
    </location>
</feature>
<evidence type="ECO:0000259" key="5">
    <source>
        <dbReference type="Pfam" id="PF00483"/>
    </source>
</evidence>
<evidence type="ECO:0000313" key="8">
    <source>
        <dbReference type="Proteomes" id="UP000270291"/>
    </source>
</evidence>
<dbReference type="InterPro" id="IPR011831">
    <property type="entry name" value="ADP-Glc_PPase"/>
</dbReference>
<comment type="caution">
    <text evidence="7">The sequence shown here is derived from an EMBL/GenBank/DDBJ whole genome shotgun (WGS) entry which is preliminary data.</text>
</comment>
<dbReference type="InterPro" id="IPR011004">
    <property type="entry name" value="Trimer_LpxA-like_sf"/>
</dbReference>
<reference evidence="7 8" key="1">
    <citation type="submission" date="2018-12" db="EMBL/GenBank/DDBJ databases">
        <authorList>
            <person name="Feng G."/>
            <person name="Zhu H."/>
        </authorList>
    </citation>
    <scope>NUCLEOTIDE SEQUENCE [LARGE SCALE GENOMIC DNA]</scope>
    <source>
        <strain evidence="7 8">LMG 26000</strain>
    </source>
</reference>
<comment type="similarity">
    <text evidence="1">Belongs to the bacterial/plant glucose-1-phosphate adenylyltransferase family.</text>
</comment>
<dbReference type="PANTHER" id="PTHR43523">
    <property type="entry name" value="GLUCOSE-1-PHOSPHATE ADENYLYLTRANSFERASE-RELATED"/>
    <property type="match status" value="1"/>
</dbReference>
<dbReference type="PANTHER" id="PTHR43523:SF2">
    <property type="entry name" value="GLUCOSE-1-PHOSPHATE ADENYLYLTRANSFERASE"/>
    <property type="match status" value="1"/>
</dbReference>
<dbReference type="Proteomes" id="UP000270291">
    <property type="component" value="Unassembled WGS sequence"/>
</dbReference>
<dbReference type="CDD" id="cd02508">
    <property type="entry name" value="ADP_Glucose_PP"/>
    <property type="match status" value="1"/>
</dbReference>